<feature type="transmembrane region" description="Helical" evidence="12">
    <location>
        <begin position="315"/>
        <end position="336"/>
    </location>
</feature>
<evidence type="ECO:0000256" key="1">
    <source>
        <dbReference type="ARBA" id="ARBA00004651"/>
    </source>
</evidence>
<evidence type="ECO:0000256" key="4">
    <source>
        <dbReference type="ARBA" id="ARBA00022475"/>
    </source>
</evidence>
<keyword evidence="14" id="KW-1185">Reference proteome</keyword>
<evidence type="ECO:0000256" key="7">
    <source>
        <dbReference type="ARBA" id="ARBA00023053"/>
    </source>
</evidence>
<sequence>MGTLAIALIILTFFAVLMGVSWLSSRNADGETFFTGNRRSPWYLVAFGMIGSTISGVTFISVPGEVGNTAWTYLQFLLGNFIGYWLIALVLIPLYYRLQLVSIYSYLDQRFGFRSYKTGAFFFLVSQTIGASFRLYLAAGVLQLAFFNDLHIPFWLTVLLTLFLIWLYTHRAGIKTVVWTDSLQTLFILGAVGLTIWVILKQLNLNAEEMVAVVDHHPFSRIFDWDWRSKTNFFKQFFAGLGIVIVMNGLDQNMMQKNLTCRSRRDAQKNIFWFSFAFLIANIFFLSLGVLLYYYAAQKGIDLPARTDDLFPLLAIKYFGPLAGALFLLGILSAAYSSADSALTALTTSFCIDFLNLDPAAAKSKRTRMLVHVGFSLLMFLVIVIFRVINNESVVSAVFRVAGYTYGPLLGLFAFGILSQRKVIDRYVPVIGLLSPALTYLINVNSERWLGGYKFGFELLLLNGLIMVGGLFLFSKRSGTTAEA</sequence>
<evidence type="ECO:0000256" key="8">
    <source>
        <dbReference type="ARBA" id="ARBA00023065"/>
    </source>
</evidence>
<feature type="transmembrane region" description="Helical" evidence="12">
    <location>
        <begin position="43"/>
        <end position="62"/>
    </location>
</feature>
<dbReference type="PANTHER" id="PTHR42985">
    <property type="entry name" value="SODIUM-COUPLED MONOCARBOXYLATE TRANSPORTER"/>
    <property type="match status" value="1"/>
</dbReference>
<name>A0A2T5C2L9_9BACT</name>
<feature type="transmembrane region" description="Helical" evidence="12">
    <location>
        <begin position="6"/>
        <end position="23"/>
    </location>
</feature>
<feature type="transmembrane region" description="Helical" evidence="12">
    <location>
        <begin position="401"/>
        <end position="419"/>
    </location>
</feature>
<reference evidence="13 14" key="1">
    <citation type="submission" date="2018-04" db="EMBL/GenBank/DDBJ databases">
        <title>Genomic Encyclopedia of Archaeal and Bacterial Type Strains, Phase II (KMG-II): from individual species to whole genera.</title>
        <authorList>
            <person name="Goeker M."/>
        </authorList>
    </citation>
    <scope>NUCLEOTIDE SEQUENCE [LARGE SCALE GENOMIC DNA]</scope>
    <source>
        <strain evidence="13 14">DSM 28823</strain>
    </source>
</reference>
<dbReference type="InterPro" id="IPR001734">
    <property type="entry name" value="Na/solute_symporter"/>
</dbReference>
<organism evidence="13 14">
    <name type="scientific">Mangrovibacterium marinum</name>
    <dbReference type="NCBI Taxonomy" id="1639118"/>
    <lineage>
        <taxon>Bacteria</taxon>
        <taxon>Pseudomonadati</taxon>
        <taxon>Bacteroidota</taxon>
        <taxon>Bacteroidia</taxon>
        <taxon>Marinilabiliales</taxon>
        <taxon>Prolixibacteraceae</taxon>
        <taxon>Mangrovibacterium</taxon>
    </lineage>
</organism>
<dbReference type="InterPro" id="IPR038377">
    <property type="entry name" value="Na/Glc_symporter_sf"/>
</dbReference>
<dbReference type="GO" id="GO:0006814">
    <property type="term" value="P:sodium ion transport"/>
    <property type="evidence" value="ECO:0007669"/>
    <property type="project" value="UniProtKB-KW"/>
</dbReference>
<accession>A0A2T5C2L9</accession>
<gene>
    <name evidence="13" type="ORF">C8N47_10669</name>
</gene>
<evidence type="ECO:0000256" key="9">
    <source>
        <dbReference type="ARBA" id="ARBA00023136"/>
    </source>
</evidence>
<dbReference type="CDD" id="cd10326">
    <property type="entry name" value="SLC5sbd_NIS-like"/>
    <property type="match status" value="1"/>
</dbReference>
<keyword evidence="8" id="KW-0406">Ion transport</keyword>
<dbReference type="EMBL" id="QAAD01000006">
    <property type="protein sequence ID" value="PTN08971.1"/>
    <property type="molecule type" value="Genomic_DNA"/>
</dbReference>
<evidence type="ECO:0000256" key="5">
    <source>
        <dbReference type="ARBA" id="ARBA00022692"/>
    </source>
</evidence>
<keyword evidence="6 12" id="KW-1133">Transmembrane helix</keyword>
<feature type="transmembrane region" description="Helical" evidence="12">
    <location>
        <begin position="233"/>
        <end position="250"/>
    </location>
</feature>
<evidence type="ECO:0000313" key="14">
    <source>
        <dbReference type="Proteomes" id="UP000243525"/>
    </source>
</evidence>
<keyword evidence="9 12" id="KW-0472">Membrane</keyword>
<feature type="transmembrane region" description="Helical" evidence="12">
    <location>
        <begin position="181"/>
        <end position="200"/>
    </location>
</feature>
<feature type="transmembrane region" description="Helical" evidence="12">
    <location>
        <begin position="426"/>
        <end position="443"/>
    </location>
</feature>
<feature type="transmembrane region" description="Helical" evidence="12">
    <location>
        <begin position="369"/>
        <end position="389"/>
    </location>
</feature>
<feature type="transmembrane region" description="Helical" evidence="12">
    <location>
        <begin position="82"/>
        <end position="107"/>
    </location>
</feature>
<keyword evidence="3" id="KW-0813">Transport</keyword>
<evidence type="ECO:0000256" key="10">
    <source>
        <dbReference type="ARBA" id="ARBA00023201"/>
    </source>
</evidence>
<evidence type="ECO:0000256" key="2">
    <source>
        <dbReference type="ARBA" id="ARBA00006434"/>
    </source>
</evidence>
<dbReference type="PANTHER" id="PTHR42985:SF47">
    <property type="entry name" value="INTEGRAL MEMBRANE TRANSPORT PROTEIN"/>
    <property type="match status" value="1"/>
</dbReference>
<dbReference type="Gene3D" id="1.20.1730.10">
    <property type="entry name" value="Sodium/glucose cotransporter"/>
    <property type="match status" value="1"/>
</dbReference>
<evidence type="ECO:0000256" key="6">
    <source>
        <dbReference type="ARBA" id="ARBA00022989"/>
    </source>
</evidence>
<evidence type="ECO:0000256" key="11">
    <source>
        <dbReference type="RuleBase" id="RU362091"/>
    </source>
</evidence>
<keyword evidence="7" id="KW-0915">Sodium</keyword>
<feature type="transmembrane region" description="Helical" evidence="12">
    <location>
        <begin position="152"/>
        <end position="169"/>
    </location>
</feature>
<keyword evidence="4" id="KW-1003">Cell membrane</keyword>
<evidence type="ECO:0000313" key="13">
    <source>
        <dbReference type="EMBL" id="PTN08971.1"/>
    </source>
</evidence>
<evidence type="ECO:0000256" key="3">
    <source>
        <dbReference type="ARBA" id="ARBA00022448"/>
    </source>
</evidence>
<proteinExistence type="inferred from homology"/>
<comment type="similarity">
    <text evidence="2 11">Belongs to the sodium:solute symporter (SSF) (TC 2.A.21) family.</text>
</comment>
<dbReference type="GO" id="GO:0015293">
    <property type="term" value="F:symporter activity"/>
    <property type="evidence" value="ECO:0007669"/>
    <property type="project" value="TreeGrafter"/>
</dbReference>
<feature type="transmembrane region" description="Helical" evidence="12">
    <location>
        <begin position="455"/>
        <end position="474"/>
    </location>
</feature>
<feature type="transmembrane region" description="Helical" evidence="12">
    <location>
        <begin position="119"/>
        <end position="146"/>
    </location>
</feature>
<feature type="transmembrane region" description="Helical" evidence="12">
    <location>
        <begin position="271"/>
        <end position="295"/>
    </location>
</feature>
<dbReference type="RefSeq" id="WP_107821890.1">
    <property type="nucleotide sequence ID" value="NZ_OY782574.1"/>
</dbReference>
<evidence type="ECO:0000256" key="12">
    <source>
        <dbReference type="SAM" id="Phobius"/>
    </source>
</evidence>
<dbReference type="Proteomes" id="UP000243525">
    <property type="component" value="Unassembled WGS sequence"/>
</dbReference>
<comment type="caution">
    <text evidence="13">The sequence shown here is derived from an EMBL/GenBank/DDBJ whole genome shotgun (WGS) entry which is preliminary data.</text>
</comment>
<dbReference type="InterPro" id="IPR051163">
    <property type="entry name" value="Sodium:Solute_Symporter_SSF"/>
</dbReference>
<dbReference type="GO" id="GO:0005886">
    <property type="term" value="C:plasma membrane"/>
    <property type="evidence" value="ECO:0007669"/>
    <property type="project" value="UniProtKB-SubCell"/>
</dbReference>
<protein>
    <submittedName>
        <fullName evidence="13">Na+/proline symporter</fullName>
    </submittedName>
</protein>
<dbReference type="OrthoDB" id="891563at2"/>
<dbReference type="PROSITE" id="PS50283">
    <property type="entry name" value="NA_SOLUT_SYMP_3"/>
    <property type="match status" value="1"/>
</dbReference>
<dbReference type="AlphaFoldDB" id="A0A2T5C2L9"/>
<comment type="subcellular location">
    <subcellularLocation>
        <location evidence="1">Cell membrane</location>
        <topology evidence="1">Multi-pass membrane protein</topology>
    </subcellularLocation>
</comment>
<keyword evidence="5 12" id="KW-0812">Transmembrane</keyword>
<keyword evidence="10" id="KW-0739">Sodium transport</keyword>
<dbReference type="Pfam" id="PF00474">
    <property type="entry name" value="SSF"/>
    <property type="match status" value="1"/>
</dbReference>